<feature type="region of interest" description="Disordered" evidence="1">
    <location>
        <begin position="1"/>
        <end position="76"/>
    </location>
</feature>
<name>A0A2P5DPJ6_PARAD</name>
<keyword evidence="3" id="KW-1185">Reference proteome</keyword>
<dbReference type="OrthoDB" id="10278189at2759"/>
<comment type="caution">
    <text evidence="2">The sequence shown here is derived from an EMBL/GenBank/DDBJ whole genome shotgun (WGS) entry which is preliminary data.</text>
</comment>
<accession>A0A2P5DPJ6</accession>
<feature type="compositionally biased region" description="Basic and acidic residues" evidence="1">
    <location>
        <begin position="47"/>
        <end position="76"/>
    </location>
</feature>
<evidence type="ECO:0000256" key="1">
    <source>
        <dbReference type="SAM" id="MobiDB-lite"/>
    </source>
</evidence>
<evidence type="ECO:0000313" key="2">
    <source>
        <dbReference type="EMBL" id="PON75196.1"/>
    </source>
</evidence>
<organism evidence="2 3">
    <name type="scientific">Parasponia andersonii</name>
    <name type="common">Sponia andersonii</name>
    <dbReference type="NCBI Taxonomy" id="3476"/>
    <lineage>
        <taxon>Eukaryota</taxon>
        <taxon>Viridiplantae</taxon>
        <taxon>Streptophyta</taxon>
        <taxon>Embryophyta</taxon>
        <taxon>Tracheophyta</taxon>
        <taxon>Spermatophyta</taxon>
        <taxon>Magnoliopsida</taxon>
        <taxon>eudicotyledons</taxon>
        <taxon>Gunneridae</taxon>
        <taxon>Pentapetalae</taxon>
        <taxon>rosids</taxon>
        <taxon>fabids</taxon>
        <taxon>Rosales</taxon>
        <taxon>Cannabaceae</taxon>
        <taxon>Parasponia</taxon>
    </lineage>
</organism>
<gene>
    <name evidence="2" type="ORF">PanWU01x14_045480</name>
</gene>
<evidence type="ECO:0000313" key="3">
    <source>
        <dbReference type="Proteomes" id="UP000237105"/>
    </source>
</evidence>
<dbReference type="EMBL" id="JXTB01000025">
    <property type="protein sequence ID" value="PON75196.1"/>
    <property type="molecule type" value="Genomic_DNA"/>
</dbReference>
<sequence>MGWINGDPKQRQSNRNKPRPHKHYRRRLPSSTHQPFRKWVQVSQYPEAKEGSSNELAPFRDRTVNRPRERYNNGDYVHHRYHDRRNHQRGPLHQVQVGEYVVVVFSGGFRGQGERDLDSGDHFQEALYHGGQVGARAGDEPELFVSPPLF</sequence>
<feature type="compositionally biased region" description="Basic residues" evidence="1">
    <location>
        <begin position="12"/>
        <end position="28"/>
    </location>
</feature>
<protein>
    <submittedName>
        <fullName evidence="2">Uncharacterized protein</fullName>
    </submittedName>
</protein>
<dbReference type="AlphaFoldDB" id="A0A2P5DPJ6"/>
<dbReference type="Proteomes" id="UP000237105">
    <property type="component" value="Unassembled WGS sequence"/>
</dbReference>
<reference evidence="3" key="1">
    <citation type="submission" date="2016-06" db="EMBL/GenBank/DDBJ databases">
        <title>Parallel loss of symbiosis genes in relatives of nitrogen-fixing non-legume Parasponia.</title>
        <authorList>
            <person name="Van Velzen R."/>
            <person name="Holmer R."/>
            <person name="Bu F."/>
            <person name="Rutten L."/>
            <person name="Van Zeijl A."/>
            <person name="Liu W."/>
            <person name="Santuari L."/>
            <person name="Cao Q."/>
            <person name="Sharma T."/>
            <person name="Shen D."/>
            <person name="Roswanjaya Y."/>
            <person name="Wardhani T."/>
            <person name="Kalhor M.S."/>
            <person name="Jansen J."/>
            <person name="Van den Hoogen J."/>
            <person name="Gungor B."/>
            <person name="Hartog M."/>
            <person name="Hontelez J."/>
            <person name="Verver J."/>
            <person name="Yang W.-C."/>
            <person name="Schijlen E."/>
            <person name="Repin R."/>
            <person name="Schilthuizen M."/>
            <person name="Schranz E."/>
            <person name="Heidstra R."/>
            <person name="Miyata K."/>
            <person name="Fedorova E."/>
            <person name="Kohlen W."/>
            <person name="Bisseling T."/>
            <person name="Smit S."/>
            <person name="Geurts R."/>
        </authorList>
    </citation>
    <scope>NUCLEOTIDE SEQUENCE [LARGE SCALE GENOMIC DNA]</scope>
    <source>
        <strain evidence="3">cv. WU1-14</strain>
    </source>
</reference>
<proteinExistence type="predicted"/>